<feature type="compositionally biased region" description="Low complexity" evidence="1">
    <location>
        <begin position="294"/>
        <end position="316"/>
    </location>
</feature>
<proteinExistence type="predicted"/>
<protein>
    <recommendedName>
        <fullName evidence="3">Arrestin-like N-terminal domain-containing protein</fullName>
    </recommendedName>
</protein>
<gene>
    <name evidence="2" type="ORF">JR316_001416</name>
</gene>
<evidence type="ECO:0000256" key="1">
    <source>
        <dbReference type="SAM" id="MobiDB-lite"/>
    </source>
</evidence>
<dbReference type="EMBL" id="JAFIQS010000001">
    <property type="protein sequence ID" value="KAG5174750.1"/>
    <property type="molecule type" value="Genomic_DNA"/>
</dbReference>
<name>A0A8H7YBS9_PSICU</name>
<dbReference type="AlphaFoldDB" id="A0A8H7YBS9"/>
<reference evidence="2" key="1">
    <citation type="submission" date="2021-02" db="EMBL/GenBank/DDBJ databases">
        <title>Psilocybe cubensis genome.</title>
        <authorList>
            <person name="Mckernan K.J."/>
            <person name="Crawford S."/>
            <person name="Trippe A."/>
            <person name="Kane L.T."/>
            <person name="Mclaughlin S."/>
        </authorList>
    </citation>
    <scope>NUCLEOTIDE SEQUENCE [LARGE SCALE GENOMIC DNA]</scope>
    <source>
        <strain evidence="2">MGC-MH-2018</strain>
    </source>
</reference>
<evidence type="ECO:0000313" key="2">
    <source>
        <dbReference type="EMBL" id="KAG5174750.1"/>
    </source>
</evidence>
<accession>A0A8H7YBS9</accession>
<comment type="caution">
    <text evidence="2">The sequence shown here is derived from an EMBL/GenBank/DDBJ whole genome shotgun (WGS) entry which is preliminary data.</text>
</comment>
<feature type="compositionally biased region" description="Polar residues" evidence="1">
    <location>
        <begin position="233"/>
        <end position="243"/>
    </location>
</feature>
<sequence length="614" mass="68754">MPDIQSNEETSLRSSVYSVALSINTILPQYSDSAEEADAPSSFEQDIRGKTLRFQVLSAQRPQYRTRASRSSFQSDRTVLPPRYSTISTSHPTVEQPNEDSLVVQHYEHAFSVQSKKPWATVYLFTPKTMPGMPKSSQTTLRVPVIYGQEPVLGMLELDIDSPKGIIEQITVALQGKVWNWYSESSTKILDQSYLLWHKLSPVKDGKLLGSHQMPFSFQLGEVQRRTNEDSDAQLSDLDTSLSPLRRGQIGGSSKWSPKLPGSSRVFHSQPDLQLSPYEETRSQGAAYKSKMLSSSRGQSVRSSPLRASASSPRLSDTLTRADLQDPLPPSFKERGIPASVEYTLSVRIQRRLRPDNIIKTEVSYVPLTIARAASSKRQSAHAAGAVAPGPYHDPEGWFALPEASMKGEVDGRPILISSKVTHAHIVEERLSPADAPLVRLTRRLRQFEIHKSTRPLGSSPVTPFRDKSALEFERECTFTKCTILTLAMWRALSKRDLESLDNRNCYLEGEIHLEDDLVPSYSSRLFSIEYNVELLPLISDSFKASHIEDSTNEGDSKGILSSCLVEITTLRPPEEPVPVKFTKPPQYGKFPEVKKEESDTGWNNRSFEQFGLI</sequence>
<organism evidence="2">
    <name type="scientific">Psilocybe cubensis</name>
    <name type="common">Psychedelic mushroom</name>
    <name type="synonym">Stropharia cubensis</name>
    <dbReference type="NCBI Taxonomy" id="181762"/>
    <lineage>
        <taxon>Eukaryota</taxon>
        <taxon>Fungi</taxon>
        <taxon>Dikarya</taxon>
        <taxon>Basidiomycota</taxon>
        <taxon>Agaricomycotina</taxon>
        <taxon>Agaricomycetes</taxon>
        <taxon>Agaricomycetidae</taxon>
        <taxon>Agaricales</taxon>
        <taxon>Agaricineae</taxon>
        <taxon>Strophariaceae</taxon>
        <taxon>Psilocybe</taxon>
    </lineage>
</organism>
<evidence type="ECO:0008006" key="3">
    <source>
        <dbReference type="Google" id="ProtNLM"/>
    </source>
</evidence>
<feature type="region of interest" description="Disordered" evidence="1">
    <location>
        <begin position="225"/>
        <end position="335"/>
    </location>
</feature>